<dbReference type="InterPro" id="IPR008974">
    <property type="entry name" value="TRAF-like"/>
</dbReference>
<accession>A0A4Y2LCZ4</accession>
<dbReference type="AlphaFoldDB" id="A0A4Y2LCZ4"/>
<evidence type="ECO:0008006" key="3">
    <source>
        <dbReference type="Google" id="ProtNLM"/>
    </source>
</evidence>
<reference evidence="1 2" key="1">
    <citation type="journal article" date="2019" name="Sci. Rep.">
        <title>Orb-weaving spider Araneus ventricosus genome elucidates the spidroin gene catalogue.</title>
        <authorList>
            <person name="Kono N."/>
            <person name="Nakamura H."/>
            <person name="Ohtoshi R."/>
            <person name="Moran D.A.P."/>
            <person name="Shinohara A."/>
            <person name="Yoshida Y."/>
            <person name="Fujiwara M."/>
            <person name="Mori M."/>
            <person name="Tomita M."/>
            <person name="Arakawa K."/>
        </authorList>
    </citation>
    <scope>NUCLEOTIDE SEQUENCE [LARGE SCALE GENOMIC DNA]</scope>
</reference>
<evidence type="ECO:0000313" key="2">
    <source>
        <dbReference type="Proteomes" id="UP000499080"/>
    </source>
</evidence>
<dbReference type="Gene3D" id="2.60.210.10">
    <property type="entry name" value="Apoptosis, Tumor Necrosis Factor Receptor Associated Protein 2, Chain A"/>
    <property type="match status" value="1"/>
</dbReference>
<protein>
    <recommendedName>
        <fullName evidence="3">MATH domain-containing protein</fullName>
    </recommendedName>
</protein>
<comment type="caution">
    <text evidence="1">The sequence shown here is derived from an EMBL/GenBank/DDBJ whole genome shotgun (WGS) entry which is preliminary data.</text>
</comment>
<gene>
    <name evidence="1" type="ORF">AVEN_9995_1</name>
</gene>
<name>A0A4Y2LCZ4_ARAVE</name>
<organism evidence="1 2">
    <name type="scientific">Araneus ventricosus</name>
    <name type="common">Orbweaver spider</name>
    <name type="synonym">Epeira ventricosa</name>
    <dbReference type="NCBI Taxonomy" id="182803"/>
    <lineage>
        <taxon>Eukaryota</taxon>
        <taxon>Metazoa</taxon>
        <taxon>Ecdysozoa</taxon>
        <taxon>Arthropoda</taxon>
        <taxon>Chelicerata</taxon>
        <taxon>Arachnida</taxon>
        <taxon>Araneae</taxon>
        <taxon>Araneomorphae</taxon>
        <taxon>Entelegynae</taxon>
        <taxon>Araneoidea</taxon>
        <taxon>Araneidae</taxon>
        <taxon>Araneus</taxon>
    </lineage>
</organism>
<dbReference type="EMBL" id="BGPR01005693">
    <property type="protein sequence ID" value="GBN12565.1"/>
    <property type="molecule type" value="Genomic_DNA"/>
</dbReference>
<dbReference type="Proteomes" id="UP000499080">
    <property type="component" value="Unassembled WGS sequence"/>
</dbReference>
<keyword evidence="2" id="KW-1185">Reference proteome</keyword>
<proteinExistence type="predicted"/>
<dbReference type="SUPFAM" id="SSF49599">
    <property type="entry name" value="TRAF domain-like"/>
    <property type="match status" value="1"/>
</dbReference>
<sequence>MASDQAISPFTFTWMTINFYKESVVSLDSPVFIADSIHNTKWSLSLCVEGWQSSTPGYITCDLQRENDESGLDNIYIDFQISILDGKGVALNTVREEGCLFVMHFLALAADAPYRVSKNLIQIKPLWKILTNMYRVIHSPFGVECGNLIASFQEPIYALLAQY</sequence>
<evidence type="ECO:0000313" key="1">
    <source>
        <dbReference type="EMBL" id="GBN12565.1"/>
    </source>
</evidence>